<dbReference type="RefSeq" id="WP_093524093.1">
    <property type="nucleotide sequence ID" value="NZ_FOSK01000021.1"/>
</dbReference>
<dbReference type="EMBL" id="FOSK01000021">
    <property type="protein sequence ID" value="SFL20200.1"/>
    <property type="molecule type" value="Genomic_DNA"/>
</dbReference>
<dbReference type="Pfam" id="PF04290">
    <property type="entry name" value="DctQ"/>
    <property type="match status" value="1"/>
</dbReference>
<evidence type="ECO:0000256" key="5">
    <source>
        <dbReference type="ARBA" id="ARBA00022692"/>
    </source>
</evidence>
<evidence type="ECO:0000256" key="9">
    <source>
        <dbReference type="RuleBase" id="RU369079"/>
    </source>
</evidence>
<feature type="domain" description="Tripartite ATP-independent periplasmic transporters DctQ component" evidence="10">
    <location>
        <begin position="33"/>
        <end position="155"/>
    </location>
</feature>
<evidence type="ECO:0000313" key="12">
    <source>
        <dbReference type="Proteomes" id="UP000199598"/>
    </source>
</evidence>
<organism evidence="11 12">
    <name type="scientific">Pseudovibrio ascidiaceicola</name>
    <dbReference type="NCBI Taxonomy" id="285279"/>
    <lineage>
        <taxon>Bacteria</taxon>
        <taxon>Pseudomonadati</taxon>
        <taxon>Pseudomonadota</taxon>
        <taxon>Alphaproteobacteria</taxon>
        <taxon>Hyphomicrobiales</taxon>
        <taxon>Stappiaceae</taxon>
        <taxon>Pseudovibrio</taxon>
    </lineage>
</organism>
<evidence type="ECO:0000256" key="7">
    <source>
        <dbReference type="ARBA" id="ARBA00023136"/>
    </source>
</evidence>
<feature type="transmembrane region" description="Helical" evidence="9">
    <location>
        <begin position="134"/>
        <end position="152"/>
    </location>
</feature>
<comment type="subunit">
    <text evidence="9">The complex comprises the extracytoplasmic solute receptor protein and the two transmembrane proteins.</text>
</comment>
<keyword evidence="3" id="KW-1003">Cell membrane</keyword>
<keyword evidence="2 9" id="KW-0813">Transport</keyword>
<feature type="transmembrane region" description="Helical" evidence="9">
    <location>
        <begin position="52"/>
        <end position="69"/>
    </location>
</feature>
<gene>
    <name evidence="11" type="ORF">SAMN04488518_12142</name>
</gene>
<dbReference type="InterPro" id="IPR055348">
    <property type="entry name" value="DctQ"/>
</dbReference>
<keyword evidence="4 9" id="KW-0997">Cell inner membrane</keyword>
<accession>A0A1I4FSE3</accession>
<feature type="transmembrane region" description="Helical" evidence="9">
    <location>
        <begin position="89"/>
        <end position="114"/>
    </location>
</feature>
<feature type="transmembrane region" description="Helical" evidence="9">
    <location>
        <begin position="20"/>
        <end position="40"/>
    </location>
</feature>
<keyword evidence="7 9" id="KW-0472">Membrane</keyword>
<reference evidence="11 12" key="1">
    <citation type="submission" date="2016-10" db="EMBL/GenBank/DDBJ databases">
        <authorList>
            <person name="Varghese N."/>
            <person name="Submissions S."/>
        </authorList>
    </citation>
    <scope>NUCLEOTIDE SEQUENCE [LARGE SCALE GENOMIC DNA]</scope>
    <source>
        <strain evidence="11 12">DSM 16392</strain>
    </source>
</reference>
<comment type="caution">
    <text evidence="11">The sequence shown here is derived from an EMBL/GenBank/DDBJ whole genome shotgun (WGS) entry which is preliminary data.</text>
</comment>
<evidence type="ECO:0000256" key="8">
    <source>
        <dbReference type="ARBA" id="ARBA00038436"/>
    </source>
</evidence>
<protein>
    <recommendedName>
        <fullName evidence="9">TRAP transporter small permease protein</fullName>
    </recommendedName>
</protein>
<proteinExistence type="inferred from homology"/>
<keyword evidence="12" id="KW-1185">Reference proteome</keyword>
<comment type="subcellular location">
    <subcellularLocation>
        <location evidence="1 9">Cell inner membrane</location>
        <topology evidence="1 9">Multi-pass membrane protein</topology>
    </subcellularLocation>
</comment>
<evidence type="ECO:0000256" key="3">
    <source>
        <dbReference type="ARBA" id="ARBA00022475"/>
    </source>
</evidence>
<evidence type="ECO:0000256" key="1">
    <source>
        <dbReference type="ARBA" id="ARBA00004429"/>
    </source>
</evidence>
<keyword evidence="5 9" id="KW-0812">Transmembrane</keyword>
<evidence type="ECO:0000256" key="6">
    <source>
        <dbReference type="ARBA" id="ARBA00022989"/>
    </source>
</evidence>
<comment type="similarity">
    <text evidence="8 9">Belongs to the TRAP transporter small permease family.</text>
</comment>
<sequence length="177" mass="20222">MRSFCGQASRIIDTVLNKIIIAMFAVLLFDVWFAVLDRYIFKWQVIWVEEAARYLMVWTMLLAIATAMYRRQHVFISFIYEKAPERQRLLLAAFIDLVSITVFFSIALLSISFAFKALGTRTSIFGMPLTVPHAAVGVSFFLTAVQLSLVFIRDFGKLPVQILEVDVSNRANQEADQ</sequence>
<name>A0A1I4FSE3_9HYPH</name>
<dbReference type="InterPro" id="IPR007387">
    <property type="entry name" value="TRAP_DctQ"/>
</dbReference>
<comment type="function">
    <text evidence="9">Part of the tripartite ATP-independent periplasmic (TRAP) transport system.</text>
</comment>
<dbReference type="Proteomes" id="UP000199598">
    <property type="component" value="Unassembled WGS sequence"/>
</dbReference>
<keyword evidence="6 9" id="KW-1133">Transmembrane helix</keyword>
<dbReference type="PANTHER" id="PTHR35011:SF2">
    <property type="entry name" value="2,3-DIKETO-L-GULONATE TRAP TRANSPORTER SMALL PERMEASE PROTEIN YIAM"/>
    <property type="match status" value="1"/>
</dbReference>
<evidence type="ECO:0000256" key="2">
    <source>
        <dbReference type="ARBA" id="ARBA00022448"/>
    </source>
</evidence>
<evidence type="ECO:0000256" key="4">
    <source>
        <dbReference type="ARBA" id="ARBA00022519"/>
    </source>
</evidence>
<evidence type="ECO:0000313" key="11">
    <source>
        <dbReference type="EMBL" id="SFL20200.1"/>
    </source>
</evidence>
<dbReference type="PANTHER" id="PTHR35011">
    <property type="entry name" value="2,3-DIKETO-L-GULONATE TRAP TRANSPORTER SMALL PERMEASE PROTEIN YIAM"/>
    <property type="match status" value="1"/>
</dbReference>
<evidence type="ECO:0000259" key="10">
    <source>
        <dbReference type="Pfam" id="PF04290"/>
    </source>
</evidence>